<dbReference type="InterPro" id="IPR009704">
    <property type="entry name" value="EURL_prot"/>
</dbReference>
<dbReference type="AlphaFoldDB" id="A0A9D3M8K4"/>
<reference evidence="2" key="1">
    <citation type="submission" date="2021-01" db="EMBL/GenBank/DDBJ databases">
        <title>A chromosome-scale assembly of European eel, Anguilla anguilla.</title>
        <authorList>
            <person name="Henkel C."/>
            <person name="Jong-Raadsen S.A."/>
            <person name="Dufour S."/>
            <person name="Weltzien F.-A."/>
            <person name="Palstra A.P."/>
            <person name="Pelster B."/>
            <person name="Spaink H.P."/>
            <person name="Van Den Thillart G.E."/>
            <person name="Jansen H."/>
            <person name="Zahm M."/>
            <person name="Klopp C."/>
            <person name="Cedric C."/>
            <person name="Louis A."/>
            <person name="Berthelot C."/>
            <person name="Parey E."/>
            <person name="Roest Crollius H."/>
            <person name="Montfort J."/>
            <person name="Robinson-Rechavi M."/>
            <person name="Bucao C."/>
            <person name="Bouchez O."/>
            <person name="Gislard M."/>
            <person name="Lluch J."/>
            <person name="Milhes M."/>
            <person name="Lampietro C."/>
            <person name="Lopez Roques C."/>
            <person name="Donnadieu C."/>
            <person name="Braasch I."/>
            <person name="Desvignes T."/>
            <person name="Postlethwait J."/>
            <person name="Bobe J."/>
            <person name="Guiguen Y."/>
            <person name="Dirks R."/>
        </authorList>
    </citation>
    <scope>NUCLEOTIDE SEQUENCE</scope>
    <source>
        <strain evidence="2">Tag_6206</strain>
        <tissue evidence="2">Liver</tissue>
    </source>
</reference>
<dbReference type="PANTHER" id="PTHR15961">
    <property type="entry name" value="PROTEIN EURL HOMOLOG"/>
    <property type="match status" value="1"/>
</dbReference>
<feature type="compositionally biased region" description="Low complexity" evidence="1">
    <location>
        <begin position="139"/>
        <end position="154"/>
    </location>
</feature>
<proteinExistence type="predicted"/>
<accession>A0A9D3M8K4</accession>
<gene>
    <name evidence="2" type="ORF">ANANG_G00162600</name>
</gene>
<protein>
    <recommendedName>
        <fullName evidence="4">EURL</fullName>
    </recommendedName>
</protein>
<dbReference type="PANTHER" id="PTHR15961:SF3">
    <property type="entry name" value="PROTEIN EURL HOMOLOG"/>
    <property type="match status" value="1"/>
</dbReference>
<evidence type="ECO:0000256" key="1">
    <source>
        <dbReference type="SAM" id="MobiDB-lite"/>
    </source>
</evidence>
<organism evidence="2 3">
    <name type="scientific">Anguilla anguilla</name>
    <name type="common">European freshwater eel</name>
    <name type="synonym">Muraena anguilla</name>
    <dbReference type="NCBI Taxonomy" id="7936"/>
    <lineage>
        <taxon>Eukaryota</taxon>
        <taxon>Metazoa</taxon>
        <taxon>Chordata</taxon>
        <taxon>Craniata</taxon>
        <taxon>Vertebrata</taxon>
        <taxon>Euteleostomi</taxon>
        <taxon>Actinopterygii</taxon>
        <taxon>Neopterygii</taxon>
        <taxon>Teleostei</taxon>
        <taxon>Anguilliformes</taxon>
        <taxon>Anguillidae</taxon>
        <taxon>Anguilla</taxon>
    </lineage>
</organism>
<evidence type="ECO:0000313" key="3">
    <source>
        <dbReference type="Proteomes" id="UP001044222"/>
    </source>
</evidence>
<dbReference type="Proteomes" id="UP001044222">
    <property type="component" value="Chromosome 8"/>
</dbReference>
<dbReference type="Pfam" id="PF06937">
    <property type="entry name" value="EURL"/>
    <property type="match status" value="1"/>
</dbReference>
<sequence>MSEEEQFVNIDLNDDNICSVCKLETDTETLSFCHVCFELSIEGVSSSTLLHSKSLRGHRDCFEKYHLIANQKLSRNKAQRSAYQGVKTALSQKISRIVQYAQNREAGSEPGRRGGRHQLLCCSQQGDRTLVPQSDSRVPRYAPAGPRARAWPRGSRPRPGRRGAGAGAESWAPGCGLWAGGKRALHQSQKQGVASAGHRQHRHPGLSREELAGMSAEELGQLKGQLLLQIQKVFEELTSAVQDKDSLASELHVRHIAIEQLFKNCGKLPWLQIGRAGVKASNTPVE</sequence>
<feature type="region of interest" description="Disordered" evidence="1">
    <location>
        <begin position="129"/>
        <end position="169"/>
    </location>
</feature>
<dbReference type="EMBL" id="JAFIRN010000008">
    <property type="protein sequence ID" value="KAG5844445.1"/>
    <property type="molecule type" value="Genomic_DNA"/>
</dbReference>
<evidence type="ECO:0000313" key="2">
    <source>
        <dbReference type="EMBL" id="KAG5844445.1"/>
    </source>
</evidence>
<name>A0A9D3M8K4_ANGAN</name>
<evidence type="ECO:0008006" key="4">
    <source>
        <dbReference type="Google" id="ProtNLM"/>
    </source>
</evidence>
<comment type="caution">
    <text evidence="2">The sequence shown here is derived from an EMBL/GenBank/DDBJ whole genome shotgun (WGS) entry which is preliminary data.</text>
</comment>
<keyword evidence="3" id="KW-1185">Reference proteome</keyword>